<proteinExistence type="predicted"/>
<accession>A0ABN7S6R9</accession>
<name>A0ABN7S6R9_OIKDI</name>
<feature type="transmembrane region" description="Helical" evidence="1">
    <location>
        <begin position="29"/>
        <end position="47"/>
    </location>
</feature>
<keyword evidence="1" id="KW-1133">Transmembrane helix</keyword>
<keyword evidence="1" id="KW-0472">Membrane</keyword>
<sequence>MSLVNSFSSSNNIHYPSESIDLSINQYRHFKAIAAVQISISMIYCLIRCIIYHPENSRIQALYDKANLVVYGIVGMASGIVGIIGVDLNLLSCFQTFAVLSLGISVYLSTHIFSLWLLSYAYCVFNKEAFCQGAHIAGLSIYSIMIWARQPV</sequence>
<gene>
    <name evidence="2" type="ORF">OKIOD_LOCUS4747</name>
</gene>
<evidence type="ECO:0000313" key="3">
    <source>
        <dbReference type="Proteomes" id="UP001158576"/>
    </source>
</evidence>
<keyword evidence="1" id="KW-0812">Transmembrane</keyword>
<reference evidence="2 3" key="1">
    <citation type="submission" date="2021-04" db="EMBL/GenBank/DDBJ databases">
        <authorList>
            <person name="Bliznina A."/>
        </authorList>
    </citation>
    <scope>NUCLEOTIDE SEQUENCE [LARGE SCALE GENOMIC DNA]</scope>
</reference>
<organism evidence="2 3">
    <name type="scientific">Oikopleura dioica</name>
    <name type="common">Tunicate</name>
    <dbReference type="NCBI Taxonomy" id="34765"/>
    <lineage>
        <taxon>Eukaryota</taxon>
        <taxon>Metazoa</taxon>
        <taxon>Chordata</taxon>
        <taxon>Tunicata</taxon>
        <taxon>Appendicularia</taxon>
        <taxon>Copelata</taxon>
        <taxon>Oikopleuridae</taxon>
        <taxon>Oikopleura</taxon>
    </lineage>
</organism>
<dbReference type="Proteomes" id="UP001158576">
    <property type="component" value="Chromosome PAR"/>
</dbReference>
<keyword evidence="3" id="KW-1185">Reference proteome</keyword>
<protein>
    <submittedName>
        <fullName evidence="2">Oidioi.mRNA.OKI2018_I69.PAR.g13189.t1.cds</fullName>
    </submittedName>
</protein>
<feature type="transmembrane region" description="Helical" evidence="1">
    <location>
        <begin position="97"/>
        <end position="118"/>
    </location>
</feature>
<evidence type="ECO:0000313" key="2">
    <source>
        <dbReference type="EMBL" id="CAG5091669.1"/>
    </source>
</evidence>
<evidence type="ECO:0000256" key="1">
    <source>
        <dbReference type="SAM" id="Phobius"/>
    </source>
</evidence>
<dbReference type="EMBL" id="OU015568">
    <property type="protein sequence ID" value="CAG5091669.1"/>
    <property type="molecule type" value="Genomic_DNA"/>
</dbReference>
<feature type="transmembrane region" description="Helical" evidence="1">
    <location>
        <begin position="68"/>
        <end position="91"/>
    </location>
</feature>